<feature type="transmembrane region" description="Helical" evidence="1">
    <location>
        <begin position="485"/>
        <end position="510"/>
    </location>
</feature>
<organism evidence="2 3">
    <name type="scientific">Deinococcus ruber</name>
    <dbReference type="NCBI Taxonomy" id="1848197"/>
    <lineage>
        <taxon>Bacteria</taxon>
        <taxon>Thermotogati</taxon>
        <taxon>Deinococcota</taxon>
        <taxon>Deinococci</taxon>
        <taxon>Deinococcales</taxon>
        <taxon>Deinococcaceae</taxon>
        <taxon>Deinococcus</taxon>
    </lineage>
</organism>
<dbReference type="InterPro" id="IPR027463">
    <property type="entry name" value="AcrB_DN_DC_subdom"/>
</dbReference>
<dbReference type="AlphaFoldDB" id="A0A918CDZ8"/>
<feature type="transmembrane region" description="Helical" evidence="1">
    <location>
        <begin position="590"/>
        <end position="609"/>
    </location>
</feature>
<dbReference type="Gene3D" id="3.30.70.1320">
    <property type="entry name" value="Multidrug efflux transporter AcrB pore domain like"/>
    <property type="match status" value="1"/>
</dbReference>
<feature type="transmembrane region" description="Helical" evidence="1">
    <location>
        <begin position="382"/>
        <end position="399"/>
    </location>
</feature>
<dbReference type="PANTHER" id="PTHR32063:SF0">
    <property type="entry name" value="SWARMING MOTILITY PROTEIN SWRC"/>
    <property type="match status" value="1"/>
</dbReference>
<feature type="transmembrane region" description="Helical" evidence="1">
    <location>
        <begin position="360"/>
        <end position="376"/>
    </location>
</feature>
<dbReference type="SUPFAM" id="SSF82866">
    <property type="entry name" value="Multidrug efflux transporter AcrB transmembrane domain"/>
    <property type="match status" value="2"/>
</dbReference>
<evidence type="ECO:0000313" key="3">
    <source>
        <dbReference type="Proteomes" id="UP000603865"/>
    </source>
</evidence>
<dbReference type="Gene3D" id="3.30.70.1430">
    <property type="entry name" value="Multidrug efflux transporter AcrB pore domain"/>
    <property type="match status" value="1"/>
</dbReference>
<dbReference type="PANTHER" id="PTHR32063">
    <property type="match status" value="1"/>
</dbReference>
<feature type="transmembrane region" description="Helical" evidence="1">
    <location>
        <begin position="449"/>
        <end position="473"/>
    </location>
</feature>
<dbReference type="Pfam" id="PF00873">
    <property type="entry name" value="ACR_tran"/>
    <property type="match status" value="2"/>
</dbReference>
<protein>
    <submittedName>
        <fullName evidence="2">Multidrug transporter</fullName>
    </submittedName>
</protein>
<accession>A0A918CDZ8</accession>
<sequence length="1137" mass="120070">MTAPIPDPAPRDPELANRERQKGFFARINPVVNFSVTKYVLSISIFIGVVVFGFISMRSLGVDLLPTITIPVVNISTDYSGASPTSVDTQVTQVIESAVAQVTGVSSMSSSSDAGSSRVTLQFADGTDQNAAVNQVASLVASAARRLPTGAGTPSVRTFNPNASAILEFGVSGGTASLSDVYDYAQNVLTPALQRVDGVANVTLSGGQSRQVQVLLEPNKLSYYGISPTSVSSAISSSSVNSSIGSITQASNTLTYTTNSTLTTLAGIGNVLVDSARGIHVSDLGTVQSSSTSSSYTRVNGLPVVLISVQQTSGSNAVAVVDGVKTLMNGTKLPTAYTLTYSNDTTGPIRSAIAATIRELWVTALVVALVTLLFLGRLNTAFTVIAAIPISLAAAPILYRLSGFTFNQVSLLALIVAIGIVVDDSIVVAENVERYRALGYDRVQSVLRGASEVFSAVAAASLSLLAVLIPVSFMGGIVGEYIKQFALGLAAAVAMSWLEALLFLTVRMAYTPDAAPQTWRDFAGSFTRVPGRVLGGLMTVRSWWFWALELLLAACLWLATHNALWVAFSVLLLPVLLGVLSALWGVVLSFLEALTGTLSGITAAGLNVVRDAYARGLDAVLRFSPAVLLAAVAFLVLTLVLVIPRISFTFTPSTDSGTVQARLRLPDGLPLSTNNELVARLETFFLRQSSVQTVQASVNSSGSSLNITLKPIEQRQSLTTLTPVWQQGLRNLYPDYPSVRANVFSGGGFRGQGSQQTINLVASNFDLLKARATKAVAVLEADKEVLSVSSGLSNSTLENRFVPNQNLMAGTGLTASSVASTLQAYASGSSAGNINLGGVTYPIQVSVDPKYLTDESALLSLPIYSSTLQTNLSAGQLGSVVQGSSPSSIDRNNRIYVLSLDYQPTTETTLTSQALQAQLVRELTQAGVIDNLVTVGEADSNGAFALGNQLGTLGVQAFGLSLLLVYLVMGAQFNSFRYPLYLLLPVPFAIAGALLFTSIAGGSLDIFGVLGFLLLIGLSAKNAIIYLEFVVEKMREMPFRDALIEASRLRFRPIVMTTLTVLVISLPLLLSHGSGSEYGRSLSVIIMGGISVSALMTFFVVPAAFYLFERKRAVKVEAQRSREAVSYPAGGEWQPGD</sequence>
<dbReference type="Gene3D" id="1.20.1640.10">
    <property type="entry name" value="Multidrug efflux transporter AcrB transmembrane domain"/>
    <property type="match status" value="3"/>
</dbReference>
<feature type="transmembrane region" description="Helical" evidence="1">
    <location>
        <begin position="39"/>
        <end position="57"/>
    </location>
</feature>
<feature type="transmembrane region" description="Helical" evidence="1">
    <location>
        <begin position="1051"/>
        <end position="1070"/>
    </location>
</feature>
<feature type="transmembrane region" description="Helical" evidence="1">
    <location>
        <begin position="1082"/>
        <end position="1108"/>
    </location>
</feature>
<dbReference type="InterPro" id="IPR001036">
    <property type="entry name" value="Acrflvin-R"/>
</dbReference>
<feature type="transmembrane region" description="Helical" evidence="1">
    <location>
        <begin position="621"/>
        <end position="643"/>
    </location>
</feature>
<keyword evidence="1" id="KW-1133">Transmembrane helix</keyword>
<dbReference type="SUPFAM" id="SSF82714">
    <property type="entry name" value="Multidrug efflux transporter AcrB TolC docking domain, DN and DC subdomains"/>
    <property type="match status" value="2"/>
</dbReference>
<evidence type="ECO:0000256" key="1">
    <source>
        <dbReference type="SAM" id="Phobius"/>
    </source>
</evidence>
<dbReference type="SUPFAM" id="SSF82693">
    <property type="entry name" value="Multidrug efflux transporter AcrB pore domain, PN1, PN2, PC1 and PC2 subdomains"/>
    <property type="match status" value="2"/>
</dbReference>
<dbReference type="EMBL" id="BMQL01000021">
    <property type="protein sequence ID" value="GGR17823.1"/>
    <property type="molecule type" value="Genomic_DNA"/>
</dbReference>
<dbReference type="GO" id="GO:0005886">
    <property type="term" value="C:plasma membrane"/>
    <property type="evidence" value="ECO:0007669"/>
    <property type="project" value="TreeGrafter"/>
</dbReference>
<feature type="transmembrane region" description="Helical" evidence="1">
    <location>
        <begin position="1006"/>
        <end position="1031"/>
    </location>
</feature>
<dbReference type="Proteomes" id="UP000603865">
    <property type="component" value="Unassembled WGS sequence"/>
</dbReference>
<feature type="transmembrane region" description="Helical" evidence="1">
    <location>
        <begin position="980"/>
        <end position="1000"/>
    </location>
</feature>
<feature type="transmembrane region" description="Helical" evidence="1">
    <location>
        <begin position="411"/>
        <end position="429"/>
    </location>
</feature>
<dbReference type="Gene3D" id="3.30.2090.10">
    <property type="entry name" value="Multidrug efflux transporter AcrB TolC docking domain, DN and DC subdomains"/>
    <property type="match status" value="2"/>
</dbReference>
<feature type="transmembrane region" description="Helical" evidence="1">
    <location>
        <begin position="564"/>
        <end position="584"/>
    </location>
</feature>
<dbReference type="RefSeq" id="WP_229776118.1">
    <property type="nucleotide sequence ID" value="NZ_BMQL01000021.1"/>
</dbReference>
<name>A0A918CDZ8_9DEIO</name>
<evidence type="ECO:0000313" key="2">
    <source>
        <dbReference type="EMBL" id="GGR17823.1"/>
    </source>
</evidence>
<proteinExistence type="predicted"/>
<feature type="transmembrane region" description="Helical" evidence="1">
    <location>
        <begin position="950"/>
        <end position="968"/>
    </location>
</feature>
<keyword evidence="1" id="KW-0472">Membrane</keyword>
<feature type="transmembrane region" description="Helical" evidence="1">
    <location>
        <begin position="543"/>
        <end position="559"/>
    </location>
</feature>
<gene>
    <name evidence="2" type="ORF">GCM10008957_33210</name>
</gene>
<keyword evidence="1" id="KW-0812">Transmembrane</keyword>
<reference evidence="2" key="2">
    <citation type="submission" date="2020-09" db="EMBL/GenBank/DDBJ databases">
        <authorList>
            <person name="Sun Q."/>
            <person name="Ohkuma M."/>
        </authorList>
    </citation>
    <scope>NUCLEOTIDE SEQUENCE</scope>
    <source>
        <strain evidence="2">JCM 31311</strain>
    </source>
</reference>
<dbReference type="PRINTS" id="PR00702">
    <property type="entry name" value="ACRIFLAVINRP"/>
</dbReference>
<reference evidence="2" key="1">
    <citation type="journal article" date="2014" name="Int. J. Syst. Evol. Microbiol.">
        <title>Complete genome sequence of Corynebacterium casei LMG S-19264T (=DSM 44701T), isolated from a smear-ripened cheese.</title>
        <authorList>
            <consortium name="US DOE Joint Genome Institute (JGI-PGF)"/>
            <person name="Walter F."/>
            <person name="Albersmeier A."/>
            <person name="Kalinowski J."/>
            <person name="Ruckert C."/>
        </authorList>
    </citation>
    <scope>NUCLEOTIDE SEQUENCE</scope>
    <source>
        <strain evidence="2">JCM 31311</strain>
    </source>
</reference>
<dbReference type="GO" id="GO:0042910">
    <property type="term" value="F:xenobiotic transmembrane transporter activity"/>
    <property type="evidence" value="ECO:0007669"/>
    <property type="project" value="TreeGrafter"/>
</dbReference>
<keyword evidence="3" id="KW-1185">Reference proteome</keyword>
<comment type="caution">
    <text evidence="2">The sequence shown here is derived from an EMBL/GenBank/DDBJ whole genome shotgun (WGS) entry which is preliminary data.</text>
</comment>